<feature type="domain" description="HTH gntR-type" evidence="4">
    <location>
        <begin position="4"/>
        <end position="73"/>
    </location>
</feature>
<organism evidence="5 6">
    <name type="scientific">Companilactobacillus alimentarius DSM 20249</name>
    <dbReference type="NCBI Taxonomy" id="1423720"/>
    <lineage>
        <taxon>Bacteria</taxon>
        <taxon>Bacillati</taxon>
        <taxon>Bacillota</taxon>
        <taxon>Bacilli</taxon>
        <taxon>Lactobacillales</taxon>
        <taxon>Lactobacillaceae</taxon>
        <taxon>Companilactobacillus</taxon>
    </lineage>
</organism>
<evidence type="ECO:0000313" key="5">
    <source>
        <dbReference type="EMBL" id="AUI72624.1"/>
    </source>
</evidence>
<proteinExistence type="predicted"/>
<dbReference type="Gene3D" id="1.10.10.10">
    <property type="entry name" value="Winged helix-like DNA-binding domain superfamily/Winged helix DNA-binding domain"/>
    <property type="match status" value="1"/>
</dbReference>
<dbReference type="RefSeq" id="WP_057738791.1">
    <property type="nucleotide sequence ID" value="NZ_AZDQ01000021.1"/>
</dbReference>
<dbReference type="GO" id="GO:0003700">
    <property type="term" value="F:DNA-binding transcription factor activity"/>
    <property type="evidence" value="ECO:0007669"/>
    <property type="project" value="InterPro"/>
</dbReference>
<keyword evidence="3" id="KW-0804">Transcription</keyword>
<dbReference type="InterPro" id="IPR011663">
    <property type="entry name" value="UTRA"/>
</dbReference>
<evidence type="ECO:0000256" key="3">
    <source>
        <dbReference type="ARBA" id="ARBA00023163"/>
    </source>
</evidence>
<dbReference type="OrthoDB" id="2308695at2"/>
<sequence>MAEKVDLDSIVKRMISEIQSGELVDDNLKLPSEPLLMKHYQITHYALRQALKQMNLMGYVYQVHGVGTFVRHQQTRDSIAIEHETGLSEEMRRIGRNLTTKTASQRVIKASEADFLSKTYHFKDDDELIDIKRYRCLDGKPYLMEHSYYRKSLIDNIPMKALYGSLFEYFEESRKTQIGFIDEIIMSTFLPQDAAEFMNLSVNSPSLLINDESYLSNGELLAFSKQYYNYENTKFFVVKKIH</sequence>
<gene>
    <name evidence="5" type="ORF">LA20249_10695</name>
</gene>
<dbReference type="SMART" id="SM00866">
    <property type="entry name" value="UTRA"/>
    <property type="match status" value="1"/>
</dbReference>
<dbReference type="InterPro" id="IPR050679">
    <property type="entry name" value="Bact_HTH_transcr_reg"/>
</dbReference>
<keyword evidence="6" id="KW-1185">Reference proteome</keyword>
<dbReference type="InterPro" id="IPR036390">
    <property type="entry name" value="WH_DNA-bd_sf"/>
</dbReference>
<dbReference type="PANTHER" id="PTHR44846">
    <property type="entry name" value="MANNOSYL-D-GLYCERATE TRANSPORT/METABOLISM SYSTEM REPRESSOR MNGR-RELATED"/>
    <property type="match status" value="1"/>
</dbReference>
<name>A0A2K9HJA5_9LACO</name>
<dbReference type="GO" id="GO:0045892">
    <property type="term" value="P:negative regulation of DNA-templated transcription"/>
    <property type="evidence" value="ECO:0007669"/>
    <property type="project" value="TreeGrafter"/>
</dbReference>
<dbReference type="Gene3D" id="3.40.1410.10">
    <property type="entry name" value="Chorismate lyase-like"/>
    <property type="match status" value="1"/>
</dbReference>
<dbReference type="InterPro" id="IPR036388">
    <property type="entry name" value="WH-like_DNA-bd_sf"/>
</dbReference>
<accession>A0A2K9HJA5</accession>
<dbReference type="PANTHER" id="PTHR44846:SF4">
    <property type="entry name" value="HTH GNTR-TYPE DOMAIN-CONTAINING PROTEIN"/>
    <property type="match status" value="1"/>
</dbReference>
<dbReference type="AlphaFoldDB" id="A0A2K9HJA5"/>
<evidence type="ECO:0000313" key="6">
    <source>
        <dbReference type="Proteomes" id="UP000234653"/>
    </source>
</evidence>
<dbReference type="EMBL" id="CP018867">
    <property type="protein sequence ID" value="AUI72624.1"/>
    <property type="molecule type" value="Genomic_DNA"/>
</dbReference>
<evidence type="ECO:0000256" key="1">
    <source>
        <dbReference type="ARBA" id="ARBA00023015"/>
    </source>
</evidence>
<dbReference type="Proteomes" id="UP000234653">
    <property type="component" value="Chromosome"/>
</dbReference>
<reference evidence="5 6" key="1">
    <citation type="submission" date="2016-12" db="EMBL/GenBank/DDBJ databases">
        <title>The whole genome sequencing and assembly of Lactobacillus alimentarius DSM 20249T strain.</title>
        <authorList>
            <person name="Lee Y.-J."/>
            <person name="Yi H."/>
            <person name="Bahn Y.-S."/>
            <person name="Kim J.F."/>
            <person name="Lee D.-W."/>
        </authorList>
    </citation>
    <scope>NUCLEOTIDE SEQUENCE [LARGE SCALE GENOMIC DNA]</scope>
    <source>
        <strain evidence="5 6">DSM 20249</strain>
    </source>
</reference>
<dbReference type="InterPro" id="IPR000524">
    <property type="entry name" value="Tscrpt_reg_HTH_GntR"/>
</dbReference>
<dbReference type="InterPro" id="IPR028978">
    <property type="entry name" value="Chorismate_lyase_/UTRA_dom_sf"/>
</dbReference>
<dbReference type="KEGG" id="lali:LA20249_10695"/>
<dbReference type="PROSITE" id="PS50949">
    <property type="entry name" value="HTH_GNTR"/>
    <property type="match status" value="1"/>
</dbReference>
<dbReference type="GO" id="GO:0003677">
    <property type="term" value="F:DNA binding"/>
    <property type="evidence" value="ECO:0007669"/>
    <property type="project" value="UniProtKB-KW"/>
</dbReference>
<keyword evidence="2" id="KW-0238">DNA-binding</keyword>
<dbReference type="SUPFAM" id="SSF46785">
    <property type="entry name" value="Winged helix' DNA-binding domain"/>
    <property type="match status" value="1"/>
</dbReference>
<evidence type="ECO:0000256" key="2">
    <source>
        <dbReference type="ARBA" id="ARBA00023125"/>
    </source>
</evidence>
<keyword evidence="1" id="KW-0805">Transcription regulation</keyword>
<evidence type="ECO:0000259" key="4">
    <source>
        <dbReference type="PROSITE" id="PS50949"/>
    </source>
</evidence>
<dbReference type="SUPFAM" id="SSF64288">
    <property type="entry name" value="Chorismate lyase-like"/>
    <property type="match status" value="1"/>
</dbReference>
<dbReference type="STRING" id="1423720.FC67_GL000687"/>
<dbReference type="Pfam" id="PF07702">
    <property type="entry name" value="UTRA"/>
    <property type="match status" value="1"/>
</dbReference>
<protein>
    <submittedName>
        <fullName evidence="5">Transcriptional regulator</fullName>
    </submittedName>
</protein>